<comment type="caution">
    <text evidence="15">The sequence shown here is derived from an EMBL/GenBank/DDBJ whole genome shotgun (WGS) entry which is preliminary data.</text>
</comment>
<evidence type="ECO:0000256" key="8">
    <source>
        <dbReference type="ARBA" id="ARBA00022695"/>
    </source>
</evidence>
<evidence type="ECO:0000256" key="9">
    <source>
        <dbReference type="ARBA" id="ARBA00022723"/>
    </source>
</evidence>
<dbReference type="GO" id="GO:0016114">
    <property type="term" value="P:terpenoid biosynthetic process"/>
    <property type="evidence" value="ECO:0007669"/>
    <property type="project" value="InterPro"/>
</dbReference>
<dbReference type="NCBIfam" id="TIGR00151">
    <property type="entry name" value="ispF"/>
    <property type="match status" value="1"/>
</dbReference>
<protein>
    <recommendedName>
        <fullName evidence="13">Bifunctional enzyme IspD/IspF</fullName>
    </recommendedName>
    <domain>
        <recommendedName>
            <fullName evidence="13">2-C-methyl-D-erythritol 4-phosphate cytidylyltransferase</fullName>
            <ecNumber evidence="13">2.7.7.60</ecNumber>
        </recommendedName>
        <alternativeName>
            <fullName evidence="13">4-diphosphocytidyl-2C-methyl-D-erythritol synthase</fullName>
        </alternativeName>
        <alternativeName>
            <fullName evidence="13">MEP cytidylyltransferase</fullName>
            <shortName evidence="13">MCT</shortName>
        </alternativeName>
    </domain>
    <domain>
        <recommendedName>
            <fullName evidence="13">2-C-methyl-D-erythritol 2,4-cyclodiphosphate synthase</fullName>
            <shortName evidence="13">MECDP-synthase</shortName>
            <shortName evidence="13">MECPP-synthase</shortName>
            <shortName evidence="13">MECPS</shortName>
            <ecNumber evidence="13">4.6.1.12</ecNumber>
        </recommendedName>
    </domain>
</protein>
<comment type="caution">
    <text evidence="13">Lacks conserved residue(s) required for the propagation of feature annotation.</text>
</comment>
<comment type="similarity">
    <text evidence="6">Belongs to the IspD/TarI cytidylyltransferase family. IspD subfamily.</text>
</comment>
<dbReference type="EMBL" id="VANU01000002">
    <property type="protein sequence ID" value="TLP39459.1"/>
    <property type="molecule type" value="Genomic_DNA"/>
</dbReference>
<dbReference type="PROSITE" id="PS01295">
    <property type="entry name" value="ISPD"/>
    <property type="match status" value="1"/>
</dbReference>
<feature type="binding site" evidence="13">
    <location>
        <begin position="220"/>
        <end position="222"/>
    </location>
    <ligand>
        <name>4-CDP-2-C-methyl-D-erythritol 2-phosphate</name>
        <dbReference type="ChEBI" id="CHEBI:57919"/>
    </ligand>
</feature>
<dbReference type="Pfam" id="PF02542">
    <property type="entry name" value="YgbB"/>
    <property type="match status" value="1"/>
</dbReference>
<feature type="site" description="Transition state stabilizer" evidence="13">
    <location>
        <position position="16"/>
    </location>
</feature>
<dbReference type="Proteomes" id="UP000308901">
    <property type="component" value="Unassembled WGS sequence"/>
</dbReference>
<accession>A0A5R8Y311</accession>
<feature type="binding site" evidence="13">
    <location>
        <begin position="273"/>
        <end position="277"/>
    </location>
    <ligand>
        <name>4-CDP-2-C-methyl-D-erythritol 2-phosphate</name>
        <dbReference type="ChEBI" id="CHEBI:57919"/>
    </ligand>
</feature>
<comment type="similarity">
    <text evidence="13">In the C-terminal section; belongs to the IspF family.</text>
</comment>
<feature type="binding site" evidence="13">
    <location>
        <begin position="268"/>
        <end position="270"/>
    </location>
    <ligand>
        <name>4-CDP-2-C-methyl-D-erythritol 2-phosphate</name>
        <dbReference type="ChEBI" id="CHEBI:57919"/>
    </ligand>
</feature>
<dbReference type="Gene3D" id="3.30.1330.50">
    <property type="entry name" value="2-C-methyl-D-erythritol 2,4-cyclodiphosphate synthase"/>
    <property type="match status" value="1"/>
</dbReference>
<feature type="site" description="Positions MEP for the nucleophilic attack" evidence="13">
    <location>
        <position position="141"/>
    </location>
</feature>
<evidence type="ECO:0000256" key="2">
    <source>
        <dbReference type="ARBA" id="ARBA00001282"/>
    </source>
</evidence>
<dbReference type="PROSITE" id="PS01350">
    <property type="entry name" value="ISPF"/>
    <property type="match status" value="1"/>
</dbReference>
<dbReference type="InterPro" id="IPR003526">
    <property type="entry name" value="MECDP_synthase"/>
</dbReference>
<dbReference type="GO" id="GO:0046872">
    <property type="term" value="F:metal ion binding"/>
    <property type="evidence" value="ECO:0007669"/>
    <property type="project" value="UniProtKB-KW"/>
</dbReference>
<keyword evidence="10 13" id="KW-0414">Isoprene biosynthesis</keyword>
<feature type="binding site" evidence="13">
    <location>
        <position position="351"/>
    </location>
    <ligand>
        <name>4-CDP-2-C-methyl-D-erythritol 2-phosphate</name>
        <dbReference type="ChEBI" id="CHEBI:57919"/>
    </ligand>
</feature>
<dbReference type="AlphaFoldDB" id="A0A5R8Y311"/>
<feature type="site" description="Transition state stabilizer" evidence="13">
    <location>
        <position position="23"/>
    </location>
</feature>
<dbReference type="GO" id="GO:0008685">
    <property type="term" value="F:2-C-methyl-D-erythritol 2,4-cyclodiphosphate synthase activity"/>
    <property type="evidence" value="ECO:0007669"/>
    <property type="project" value="UniProtKB-UniRule"/>
</dbReference>
<keyword evidence="7 13" id="KW-0808">Transferase</keyword>
<reference evidence="15 16" key="1">
    <citation type="submission" date="2019-05" db="EMBL/GenBank/DDBJ databases">
        <title>Arcobacter sp. nov., isolated from sea sediment.</title>
        <authorList>
            <person name="Kim W."/>
        </authorList>
    </citation>
    <scope>NUCLEOTIDE SEQUENCE [LARGE SCALE GENOMIC DNA]</scope>
    <source>
        <strain evidence="15 16">CAU 1517</strain>
    </source>
</reference>
<comment type="catalytic activity">
    <reaction evidence="1 13">
        <text>4-CDP-2-C-methyl-D-erythritol 2-phosphate = 2-C-methyl-D-erythritol 2,4-cyclic diphosphate + CMP</text>
        <dbReference type="Rhea" id="RHEA:23864"/>
        <dbReference type="ChEBI" id="CHEBI:57919"/>
        <dbReference type="ChEBI" id="CHEBI:58483"/>
        <dbReference type="ChEBI" id="CHEBI:60377"/>
        <dbReference type="EC" id="4.6.1.12"/>
    </reaction>
</comment>
<dbReference type="Pfam" id="PF01128">
    <property type="entry name" value="IspD"/>
    <property type="match status" value="1"/>
</dbReference>
<feature type="binding site" evidence="13">
    <location>
        <position position="222"/>
    </location>
    <ligand>
        <name>a divalent metal cation</name>
        <dbReference type="ChEBI" id="CHEBI:60240"/>
    </ligand>
</feature>
<dbReference type="SUPFAM" id="SSF69765">
    <property type="entry name" value="IpsF-like"/>
    <property type="match status" value="1"/>
</dbReference>
<feature type="domain" description="2-C-methyl-D-erythritol 2,4-cyclodiphosphate synthase" evidence="14">
    <location>
        <begin position="215"/>
        <end position="366"/>
    </location>
</feature>
<gene>
    <name evidence="13" type="primary">ispDF</name>
    <name evidence="15" type="ORF">FDK22_06205</name>
</gene>
<comment type="function">
    <text evidence="13">Bifunctional enzyme that catalyzes the formation of 4-diphosphocytidyl-2-C-methyl-D-erythritol from CTP and 2-C-methyl-D-erythritol 4-phosphate (MEP) (IspD), and catalyzes the conversion of 4-diphosphocytidyl-2-C-methyl-D-erythritol 2-phosphate (CDP-ME2P) to 2-C-methyl-D-erythritol 2,4-cyclodiphosphate (ME-CPP) with a corresponding release of cytidine 5-monophosphate (CMP) (IspF).</text>
</comment>
<evidence type="ECO:0000256" key="11">
    <source>
        <dbReference type="ARBA" id="ARBA00023239"/>
    </source>
</evidence>
<comment type="pathway">
    <text evidence="5 13">Isoprenoid biosynthesis; isopentenyl diphosphate biosynthesis via DXP pathway; isopentenyl diphosphate from 1-deoxy-D-xylulose 5-phosphate: step 2/6.</text>
</comment>
<dbReference type="InterPro" id="IPR020555">
    <property type="entry name" value="MECDP_synthase_CS"/>
</dbReference>
<keyword evidence="9 13" id="KW-0479">Metal-binding</keyword>
<dbReference type="CDD" id="cd02516">
    <property type="entry name" value="CDP-ME_synthetase"/>
    <property type="match status" value="1"/>
</dbReference>
<dbReference type="GO" id="GO:0050518">
    <property type="term" value="F:2-C-methyl-D-erythritol 4-phosphate cytidylyltransferase activity"/>
    <property type="evidence" value="ECO:0007669"/>
    <property type="project" value="UniProtKB-UniRule"/>
</dbReference>
<proteinExistence type="inferred from homology"/>
<feature type="region of interest" description="2-C-methyl-D-erythritol 2,4-cyclodiphosphate synthase" evidence="13">
    <location>
        <begin position="214"/>
        <end position="374"/>
    </location>
</feature>
<dbReference type="PANTHER" id="PTHR43181:SF1">
    <property type="entry name" value="2-C-METHYL-D-ERYTHRITOL 2,4-CYCLODIPHOSPHATE SYNTHASE, CHLOROPLASTIC"/>
    <property type="match status" value="1"/>
</dbReference>
<comment type="cofactor">
    <cofactor evidence="3 13">
        <name>a divalent metal cation</name>
        <dbReference type="ChEBI" id="CHEBI:60240"/>
    </cofactor>
</comment>
<dbReference type="InterPro" id="IPR034683">
    <property type="entry name" value="IspD/TarI"/>
</dbReference>
<dbReference type="RefSeq" id="WP_138152042.1">
    <property type="nucleotide sequence ID" value="NZ_VANU01000002.1"/>
</dbReference>
<dbReference type="NCBIfam" id="TIGR00453">
    <property type="entry name" value="ispD"/>
    <property type="match status" value="1"/>
</dbReference>
<dbReference type="InterPro" id="IPR026596">
    <property type="entry name" value="IspD/F"/>
</dbReference>
<evidence type="ECO:0000256" key="10">
    <source>
        <dbReference type="ARBA" id="ARBA00023229"/>
    </source>
</evidence>
<keyword evidence="8 13" id="KW-0548">Nucleotidyltransferase</keyword>
<dbReference type="OrthoDB" id="9804336at2"/>
<evidence type="ECO:0000256" key="4">
    <source>
        <dbReference type="ARBA" id="ARBA00004709"/>
    </source>
</evidence>
<evidence type="ECO:0000256" key="12">
    <source>
        <dbReference type="ARBA" id="ARBA00023268"/>
    </source>
</evidence>
<keyword evidence="12 13" id="KW-0511">Multifunctional enzyme</keyword>
<dbReference type="HAMAP" id="MF_01520">
    <property type="entry name" value="IspDF"/>
    <property type="match status" value="1"/>
</dbReference>
<dbReference type="InterPro" id="IPR029044">
    <property type="entry name" value="Nucleotide-diphossugar_trans"/>
</dbReference>
<evidence type="ECO:0000256" key="1">
    <source>
        <dbReference type="ARBA" id="ARBA00000200"/>
    </source>
</evidence>
<evidence type="ECO:0000256" key="7">
    <source>
        <dbReference type="ARBA" id="ARBA00022679"/>
    </source>
</evidence>
<feature type="binding site" evidence="13">
    <location>
        <position position="254"/>
    </location>
    <ligand>
        <name>a divalent metal cation</name>
        <dbReference type="ChEBI" id="CHEBI:60240"/>
    </ligand>
</feature>
<feature type="binding site" evidence="13">
    <location>
        <begin position="344"/>
        <end position="347"/>
    </location>
    <ligand>
        <name>4-CDP-2-C-methyl-D-erythritol 2-phosphate</name>
        <dbReference type="ChEBI" id="CHEBI:57919"/>
    </ligand>
</feature>
<dbReference type="CDD" id="cd00554">
    <property type="entry name" value="MECDP_synthase"/>
    <property type="match status" value="1"/>
</dbReference>
<dbReference type="NCBIfam" id="NF006899">
    <property type="entry name" value="PRK09382.1"/>
    <property type="match status" value="1"/>
</dbReference>
<feature type="site" description="Positions MEP for the nucleophilic attack" evidence="13">
    <location>
        <position position="193"/>
    </location>
</feature>
<evidence type="ECO:0000313" key="16">
    <source>
        <dbReference type="Proteomes" id="UP000308901"/>
    </source>
</evidence>
<feature type="site" description="Transition state stabilizer" evidence="13">
    <location>
        <position position="246"/>
    </location>
</feature>
<feature type="region of interest" description="2-C-methyl-D-erythritol 4-phosphate cytidylyltransferase" evidence="13">
    <location>
        <begin position="1"/>
        <end position="213"/>
    </location>
</feature>
<comment type="catalytic activity">
    <reaction evidence="2 13">
        <text>2-C-methyl-D-erythritol 4-phosphate + CTP + H(+) = 4-CDP-2-C-methyl-D-erythritol + diphosphate</text>
        <dbReference type="Rhea" id="RHEA:13429"/>
        <dbReference type="ChEBI" id="CHEBI:15378"/>
        <dbReference type="ChEBI" id="CHEBI:33019"/>
        <dbReference type="ChEBI" id="CHEBI:37563"/>
        <dbReference type="ChEBI" id="CHEBI:57823"/>
        <dbReference type="ChEBI" id="CHEBI:58262"/>
        <dbReference type="EC" id="2.7.7.60"/>
    </reaction>
</comment>
<comment type="similarity">
    <text evidence="13">In the N-terminal section; belongs to the IspD/TarI cytidylyltransferase family. IspD subfamily.</text>
</comment>
<evidence type="ECO:0000313" key="15">
    <source>
        <dbReference type="EMBL" id="TLP39459.1"/>
    </source>
</evidence>
<evidence type="ECO:0000256" key="5">
    <source>
        <dbReference type="ARBA" id="ARBA00004787"/>
    </source>
</evidence>
<evidence type="ECO:0000256" key="6">
    <source>
        <dbReference type="ARBA" id="ARBA00009789"/>
    </source>
</evidence>
<dbReference type="Gene3D" id="3.90.550.10">
    <property type="entry name" value="Spore Coat Polysaccharide Biosynthesis Protein SpsA, Chain A"/>
    <property type="match status" value="1"/>
</dbReference>
<dbReference type="HAMAP" id="MF_00107">
    <property type="entry name" value="IspF"/>
    <property type="match status" value="1"/>
</dbReference>
<sequence length="374" mass="41983">MSDITLILLCAGNSSRFELSSKKQWLRTENSPLWLFVTKRLSSFYSFNKIIIASHKDELNYMKNFTDDVTFVEGGETRQSSMKNALKEVTTDYVMVSDVARACIPKEVITNLIDAKNNADCIVPILNVSDTVVFKNDTINRDEVKLIQTPQLSRTEILINALNTDEEFTDDSSAIKNIGGTIEYIKGSLNSKKLTFEEDIQAIECIKAPSKNFFTGTGFDIHPFEDNKKMFLGGVNIDVDYGFKAHSDGDVLIHSVIDALLGACGAGDIGEFFPDTDERYKGADSKELLKHIVKFIYNVGYEIVNIDLTIIAQKPKINPYKNEIKSTMAQLLNLEKQFVNIKATTAEKLGFIGRSEGVAVQSIATLKYYEWERK</sequence>
<feature type="site" description="Transition state stabilizer" evidence="13">
    <location>
        <position position="345"/>
    </location>
</feature>
<dbReference type="EC" id="4.6.1.12" evidence="13"/>
<evidence type="ECO:0000256" key="13">
    <source>
        <dbReference type="HAMAP-Rule" id="MF_01520"/>
    </source>
</evidence>
<feature type="binding site" evidence="13">
    <location>
        <begin position="246"/>
        <end position="247"/>
    </location>
    <ligand>
        <name>4-CDP-2-C-methyl-D-erythritol 2-phosphate</name>
        <dbReference type="ChEBI" id="CHEBI:57919"/>
    </ligand>
</feature>
<name>A0A5R8Y311_9BACT</name>
<keyword evidence="16" id="KW-1185">Reference proteome</keyword>
<keyword evidence="11 13" id="KW-0456">Lyase</keyword>
<organism evidence="15 16">
    <name type="scientific">Arcobacter arenosus</name>
    <dbReference type="NCBI Taxonomy" id="2576037"/>
    <lineage>
        <taxon>Bacteria</taxon>
        <taxon>Pseudomonadati</taxon>
        <taxon>Campylobacterota</taxon>
        <taxon>Epsilonproteobacteria</taxon>
        <taxon>Campylobacterales</taxon>
        <taxon>Arcobacteraceae</taxon>
        <taxon>Arcobacter</taxon>
    </lineage>
</organism>
<dbReference type="GO" id="GO:0019288">
    <property type="term" value="P:isopentenyl diphosphate biosynthetic process, methylerythritol 4-phosphate pathway"/>
    <property type="evidence" value="ECO:0007669"/>
    <property type="project" value="UniProtKB-UniRule"/>
</dbReference>
<dbReference type="InterPro" id="IPR001228">
    <property type="entry name" value="IspD"/>
</dbReference>
<evidence type="ECO:0000256" key="3">
    <source>
        <dbReference type="ARBA" id="ARBA00001968"/>
    </source>
</evidence>
<dbReference type="UniPathway" id="UPA00056">
    <property type="reaction ID" value="UER00093"/>
</dbReference>
<dbReference type="InterPro" id="IPR036571">
    <property type="entry name" value="MECDP_synthase_sf"/>
</dbReference>
<dbReference type="SUPFAM" id="SSF53448">
    <property type="entry name" value="Nucleotide-diphospho-sugar transferases"/>
    <property type="match status" value="1"/>
</dbReference>
<dbReference type="PANTHER" id="PTHR43181">
    <property type="entry name" value="2-C-METHYL-D-ERYTHRITOL 2,4-CYCLODIPHOSPHATE SYNTHASE, CHLOROPLASTIC"/>
    <property type="match status" value="1"/>
</dbReference>
<feature type="binding site" evidence="13">
    <location>
        <position position="220"/>
    </location>
    <ligand>
        <name>a divalent metal cation</name>
        <dbReference type="ChEBI" id="CHEBI:60240"/>
    </ligand>
</feature>
<dbReference type="EC" id="2.7.7.60" evidence="13"/>
<feature type="binding site" evidence="13">
    <location>
        <position position="354"/>
    </location>
    <ligand>
        <name>4-CDP-2-C-methyl-D-erythritol 2-phosphate</name>
        <dbReference type="ChEBI" id="CHEBI:57919"/>
    </ligand>
</feature>
<dbReference type="InterPro" id="IPR018294">
    <property type="entry name" value="ISPD_synthase_CS"/>
</dbReference>
<evidence type="ECO:0000259" key="14">
    <source>
        <dbReference type="Pfam" id="PF02542"/>
    </source>
</evidence>
<comment type="pathway">
    <text evidence="4 13">Isoprenoid biosynthesis; isopentenyl diphosphate biosynthesis via DXP pathway; isopentenyl diphosphate from 1-deoxy-D-xylulose 5-phosphate: step 4/6.</text>
</comment>